<dbReference type="PROSITE" id="PS50104">
    <property type="entry name" value="TIR"/>
    <property type="match status" value="1"/>
</dbReference>
<accession>A0A8K0A4U2</accession>
<evidence type="ECO:0000313" key="4">
    <source>
        <dbReference type="Proteomes" id="UP000838412"/>
    </source>
</evidence>
<organism evidence="3 4">
    <name type="scientific">Branchiostoma lanceolatum</name>
    <name type="common">Common lancelet</name>
    <name type="synonym">Amphioxus lanceolatum</name>
    <dbReference type="NCBI Taxonomy" id="7740"/>
    <lineage>
        <taxon>Eukaryota</taxon>
        <taxon>Metazoa</taxon>
        <taxon>Chordata</taxon>
        <taxon>Cephalochordata</taxon>
        <taxon>Leptocardii</taxon>
        <taxon>Amphioxiformes</taxon>
        <taxon>Branchiostomatidae</taxon>
        <taxon>Branchiostoma</taxon>
    </lineage>
</organism>
<evidence type="ECO:0000313" key="3">
    <source>
        <dbReference type="EMBL" id="CAH1269112.1"/>
    </source>
</evidence>
<sequence>MGMVCSSVSVVKTSDDIPSVGGCPICDNRPSKDATWAEQFHLTQERLQHLAECNENTSFCSTFQGLVDLLTAQTTSDVERFWVLFHWVQLEGRRQQPRKSLPANSPFEFLRAVKHGKRSYADLYKKLCSTAGLKCKTVTGLCKSIGDHGDRSTAEKVAATSKSSWNEVAIDGKRALVDCGFELKFEPNRMPPVCYFMSLPTHFAKTHFPDDKSHQLLEVSVTLSQFRSHGSCLASSARGKSAAEGSPVKDEEKPEERHPSGKQPMGESMGDNDSAMTLDELRDSRLKPLPEGCTHHIMISYSHKQKKEVLKIREHLDKVGYRVWIDEGGISGTIARSISAAIQEAAIVLVAFSEDYVKSHFCKREVNFAQEKKKEIVPLKMTDYTLDDWLGLLLAGILYVDFSQTQSFADKLQELEFQIETRLENLRKTEKKENV</sequence>
<dbReference type="Gene3D" id="3.40.50.10140">
    <property type="entry name" value="Toll/interleukin-1 receptor homology (TIR) domain"/>
    <property type="match status" value="1"/>
</dbReference>
<dbReference type="SUPFAM" id="SSF54001">
    <property type="entry name" value="Cysteine proteinases"/>
    <property type="match status" value="1"/>
</dbReference>
<dbReference type="InterPro" id="IPR035897">
    <property type="entry name" value="Toll_tir_struct_dom_sf"/>
</dbReference>
<dbReference type="AlphaFoldDB" id="A0A8K0A4U2"/>
<protein>
    <submittedName>
        <fullName evidence="3">KY protein</fullName>
    </submittedName>
</protein>
<reference evidence="3" key="1">
    <citation type="submission" date="2022-01" db="EMBL/GenBank/DDBJ databases">
        <authorList>
            <person name="Braso-Vives M."/>
        </authorList>
    </citation>
    <scope>NUCLEOTIDE SEQUENCE</scope>
</reference>
<feature type="compositionally biased region" description="Basic and acidic residues" evidence="1">
    <location>
        <begin position="247"/>
        <end position="259"/>
    </location>
</feature>
<feature type="domain" description="TIR" evidence="2">
    <location>
        <begin position="293"/>
        <end position="416"/>
    </location>
</feature>
<dbReference type="SUPFAM" id="SSF52200">
    <property type="entry name" value="Toll/Interleukin receptor TIR domain"/>
    <property type="match status" value="1"/>
</dbReference>
<dbReference type="EMBL" id="OV696692">
    <property type="protein sequence ID" value="CAH1269112.1"/>
    <property type="molecule type" value="Genomic_DNA"/>
</dbReference>
<proteinExistence type="predicted"/>
<dbReference type="OrthoDB" id="2148946at2759"/>
<feature type="region of interest" description="Disordered" evidence="1">
    <location>
        <begin position="234"/>
        <end position="275"/>
    </location>
</feature>
<evidence type="ECO:0000259" key="2">
    <source>
        <dbReference type="PROSITE" id="PS50104"/>
    </source>
</evidence>
<dbReference type="GO" id="GO:0007165">
    <property type="term" value="P:signal transduction"/>
    <property type="evidence" value="ECO:0007669"/>
    <property type="project" value="InterPro"/>
</dbReference>
<dbReference type="PANTHER" id="PTHR46270:SF2">
    <property type="entry name" value="TIR DOMAIN-CONTAINING PROTEIN"/>
    <property type="match status" value="1"/>
</dbReference>
<dbReference type="InterPro" id="IPR038765">
    <property type="entry name" value="Papain-like_cys_pep_sf"/>
</dbReference>
<gene>
    <name evidence="3" type="primary">KY</name>
    <name evidence="3" type="ORF">BLAG_LOCUS21852</name>
</gene>
<dbReference type="Pfam" id="PF13676">
    <property type="entry name" value="TIR_2"/>
    <property type="match status" value="1"/>
</dbReference>
<dbReference type="Proteomes" id="UP000838412">
    <property type="component" value="Chromosome 7"/>
</dbReference>
<evidence type="ECO:0000256" key="1">
    <source>
        <dbReference type="SAM" id="MobiDB-lite"/>
    </source>
</evidence>
<name>A0A8K0A4U2_BRALA</name>
<keyword evidence="4" id="KW-1185">Reference proteome</keyword>
<dbReference type="InterPro" id="IPR000157">
    <property type="entry name" value="TIR_dom"/>
</dbReference>
<dbReference type="PANTHER" id="PTHR46270">
    <property type="entry name" value="ARMADILLO-TYPE FOLD-RELATED"/>
    <property type="match status" value="1"/>
</dbReference>